<dbReference type="RefSeq" id="WP_236133411.1">
    <property type="nucleotide sequence ID" value="NZ_JAKGTH010000007.1"/>
</dbReference>
<dbReference type="SUPFAM" id="SSF52768">
    <property type="entry name" value="Arginase/deacetylase"/>
    <property type="match status" value="1"/>
</dbReference>
<keyword evidence="5" id="KW-1185">Reference proteome</keyword>
<keyword evidence="2" id="KW-0378">Hydrolase</keyword>
<accession>A0ABS9EEF8</accession>
<evidence type="ECO:0000256" key="3">
    <source>
        <dbReference type="PROSITE-ProRule" id="PRU00742"/>
    </source>
</evidence>
<keyword evidence="1" id="KW-0479">Metal-binding</keyword>
<evidence type="ECO:0000256" key="2">
    <source>
        <dbReference type="ARBA" id="ARBA00022801"/>
    </source>
</evidence>
<dbReference type="PANTHER" id="PTHR11358:SF26">
    <property type="entry name" value="GUANIDINO ACID HYDROLASE, MITOCHONDRIAL"/>
    <property type="match status" value="1"/>
</dbReference>
<dbReference type="Pfam" id="PF00491">
    <property type="entry name" value="Arginase"/>
    <property type="match status" value="1"/>
</dbReference>
<dbReference type="PROSITE" id="PS51409">
    <property type="entry name" value="ARGINASE_2"/>
    <property type="match status" value="1"/>
</dbReference>
<dbReference type="Gene3D" id="3.40.800.10">
    <property type="entry name" value="Ureohydrolase domain"/>
    <property type="match status" value="1"/>
</dbReference>
<dbReference type="InterPro" id="IPR006035">
    <property type="entry name" value="Ureohydrolase"/>
</dbReference>
<name>A0ABS9EEF8_9FLAO</name>
<dbReference type="InterPro" id="IPR023696">
    <property type="entry name" value="Ureohydrolase_dom_sf"/>
</dbReference>
<evidence type="ECO:0000313" key="5">
    <source>
        <dbReference type="Proteomes" id="UP001179363"/>
    </source>
</evidence>
<evidence type="ECO:0000256" key="1">
    <source>
        <dbReference type="ARBA" id="ARBA00022723"/>
    </source>
</evidence>
<gene>
    <name evidence="4" type="ORF">L1I30_06265</name>
</gene>
<dbReference type="Proteomes" id="UP001179363">
    <property type="component" value="Unassembled WGS sequence"/>
</dbReference>
<comment type="caution">
    <text evidence="4">The sequence shown here is derived from an EMBL/GenBank/DDBJ whole genome shotgun (WGS) entry which is preliminary data.</text>
</comment>
<reference evidence="4" key="1">
    <citation type="submission" date="2022-01" db="EMBL/GenBank/DDBJ databases">
        <title>Gillisia lutea sp. nov., isolated from marine plastic residues from the Malvarosa beach (Valencia, Spain).</title>
        <authorList>
            <person name="Vidal-Verdu A."/>
            <person name="Molina-Menor E."/>
            <person name="Satari L."/>
            <person name="Pascual J."/>
            <person name="Pereto J."/>
            <person name="Porcar M."/>
        </authorList>
    </citation>
    <scope>NUCLEOTIDE SEQUENCE</scope>
    <source>
        <strain evidence="4">M10.2A</strain>
    </source>
</reference>
<comment type="similarity">
    <text evidence="3">Belongs to the arginase family.</text>
</comment>
<sequence length="331" mass="36962">MEGIKLYTSRSIASYISTREGETKFGEKVNFISNLEELKSSKAKYVLFGIPEDIGVRANLGRPGAANAWKSCLKSLLNVQANQYTKPEKLVLLGEVDCNELMNKASNIAIEDPNYIAKLGDLVKQLDTTVSQLIQFIISAGKIPIIIGGGHNNAYGNIKGASLALKKPLNVLNIDAHTDLRTTEYRHSGNGFSFARNEKLLGKYRVFGLHQNYTPQYIFENMNTSANDNYRLFEHLILKSSEQIVKAFREELELVANEDFGMELDCDAIKGFPSSAQTPSGFAINMVRNFIRIASEEEHLKYLHICEAAPTEQSEIKVGKTLSYLITDFIH</sequence>
<dbReference type="PANTHER" id="PTHR11358">
    <property type="entry name" value="ARGINASE/AGMATINASE"/>
    <property type="match status" value="1"/>
</dbReference>
<organism evidence="4 5">
    <name type="scientific">Gillisia lutea</name>
    <dbReference type="NCBI Taxonomy" id="2909668"/>
    <lineage>
        <taxon>Bacteria</taxon>
        <taxon>Pseudomonadati</taxon>
        <taxon>Bacteroidota</taxon>
        <taxon>Flavobacteriia</taxon>
        <taxon>Flavobacteriales</taxon>
        <taxon>Flavobacteriaceae</taxon>
        <taxon>Gillisia</taxon>
    </lineage>
</organism>
<evidence type="ECO:0000313" key="4">
    <source>
        <dbReference type="EMBL" id="MCF4101262.1"/>
    </source>
</evidence>
<proteinExistence type="inferred from homology"/>
<dbReference type="CDD" id="cd09988">
    <property type="entry name" value="Formimidoylglutamase"/>
    <property type="match status" value="1"/>
</dbReference>
<protein>
    <submittedName>
        <fullName evidence="4">Formimidoylglutamase</fullName>
    </submittedName>
</protein>
<dbReference type="EMBL" id="JAKGTH010000007">
    <property type="protein sequence ID" value="MCF4101262.1"/>
    <property type="molecule type" value="Genomic_DNA"/>
</dbReference>